<dbReference type="PANTHER" id="PTHR34599">
    <property type="entry name" value="PEROXIDASE-RELATED"/>
    <property type="match status" value="1"/>
</dbReference>
<dbReference type="SUPFAM" id="SSF48317">
    <property type="entry name" value="Acid phosphatase/Vanadium-dependent haloperoxidase"/>
    <property type="match status" value="1"/>
</dbReference>
<gene>
    <name evidence="2" type="ORF">SAMN05216215_107134</name>
</gene>
<dbReference type="AlphaFoldDB" id="A0A1H3SWM6"/>
<proteinExistence type="predicted"/>
<dbReference type="STRING" id="418495.SAMN05216215_107134"/>
<dbReference type="Gene3D" id="1.10.606.20">
    <property type="match status" value="1"/>
</dbReference>
<accession>A0A1H3SWM6</accession>
<dbReference type="CDD" id="cd03398">
    <property type="entry name" value="PAP2_haloperoxidase"/>
    <property type="match status" value="1"/>
</dbReference>
<evidence type="ECO:0000313" key="3">
    <source>
        <dbReference type="Proteomes" id="UP000199529"/>
    </source>
</evidence>
<evidence type="ECO:0000313" key="2">
    <source>
        <dbReference type="EMBL" id="SDZ42048.1"/>
    </source>
</evidence>
<evidence type="ECO:0000256" key="1">
    <source>
        <dbReference type="SAM" id="MobiDB-lite"/>
    </source>
</evidence>
<dbReference type="InterPro" id="IPR036938">
    <property type="entry name" value="PAP2/HPO_sf"/>
</dbReference>
<sequence>MRKGLFKRGPGSRKSVNAAVVVMSVAVGTTAAAPLAPGQTASDVALEWYDTTADTVNAAGIPASAQVTKNRMWAISWLAAARAVRPELGAGQSREYEQAALASAVHAALSDLVPSRKAELDAALDRSLERIPDGPAEDRGVRVGREQAHLVLAGRENDGLDPASVNMPYQPPQPAPGVWQPTPPAYGAAIQAGARYAKPFLLDDPAQFRLGPPPELGSERYRIDLAEVRALGVAGSSVRTEEQTRTAKFWEQSTQVAYTGVLRAALEQSRQPLFKRAAMVAIFNVALVDTQIATSDSKYTYTRWRPVTAIRAADDGDGDPNTTPDPNWTPEATTPLHPDYPSGHNTYAGAAEAVLTALTGVRPAEPVTIGSSTAPGEFRTYAKWSELTAEVVDARVWSGLHTRTADEAGALLGREVAEHDVRMASQLLR</sequence>
<dbReference type="EMBL" id="FNOK01000071">
    <property type="protein sequence ID" value="SDZ42048.1"/>
    <property type="molecule type" value="Genomic_DNA"/>
</dbReference>
<name>A0A1H3SWM6_9PSEU</name>
<organism evidence="2 3">
    <name type="scientific">Saccharopolyspora shandongensis</name>
    <dbReference type="NCBI Taxonomy" id="418495"/>
    <lineage>
        <taxon>Bacteria</taxon>
        <taxon>Bacillati</taxon>
        <taxon>Actinomycetota</taxon>
        <taxon>Actinomycetes</taxon>
        <taxon>Pseudonocardiales</taxon>
        <taxon>Pseudonocardiaceae</taxon>
        <taxon>Saccharopolyspora</taxon>
    </lineage>
</organism>
<dbReference type="Proteomes" id="UP000199529">
    <property type="component" value="Unassembled WGS sequence"/>
</dbReference>
<reference evidence="3" key="1">
    <citation type="submission" date="2016-10" db="EMBL/GenBank/DDBJ databases">
        <authorList>
            <person name="Varghese N."/>
            <person name="Submissions S."/>
        </authorList>
    </citation>
    <scope>NUCLEOTIDE SEQUENCE [LARGE SCALE GENOMIC DNA]</scope>
    <source>
        <strain evidence="3">CGMCC 4.3530</strain>
    </source>
</reference>
<protein>
    <submittedName>
        <fullName evidence="2">PAP2 superfamily protein</fullName>
    </submittedName>
</protein>
<keyword evidence="3" id="KW-1185">Reference proteome</keyword>
<dbReference type="PANTHER" id="PTHR34599:SF1">
    <property type="entry name" value="PHOSPHATIDIC ACID PHOSPHATASE TYPE 2_HALOPEROXIDASE DOMAIN-CONTAINING PROTEIN"/>
    <property type="match status" value="1"/>
</dbReference>
<dbReference type="RefSeq" id="WP_245761739.1">
    <property type="nucleotide sequence ID" value="NZ_FNOK01000071.1"/>
</dbReference>
<feature type="region of interest" description="Disordered" evidence="1">
    <location>
        <begin position="312"/>
        <end position="333"/>
    </location>
</feature>
<dbReference type="InterPro" id="IPR052559">
    <property type="entry name" value="V-haloperoxidase"/>
</dbReference>